<name>A0A9X2AGH2_9BACT</name>
<evidence type="ECO:0000256" key="1">
    <source>
        <dbReference type="ARBA" id="ARBA00022670"/>
    </source>
</evidence>
<keyword evidence="5 6" id="KW-0482">Metalloprotease</keyword>
<organism evidence="8 9">
    <name type="scientific">Hymenobacter cyanobacteriorum</name>
    <dbReference type="NCBI Taxonomy" id="2926463"/>
    <lineage>
        <taxon>Bacteria</taxon>
        <taxon>Pseudomonadati</taxon>
        <taxon>Bacteroidota</taxon>
        <taxon>Cytophagia</taxon>
        <taxon>Cytophagales</taxon>
        <taxon>Hymenobacteraceae</taxon>
        <taxon>Hymenobacter</taxon>
    </lineage>
</organism>
<dbReference type="GO" id="GO:0004222">
    <property type="term" value="F:metalloendopeptidase activity"/>
    <property type="evidence" value="ECO:0007669"/>
    <property type="project" value="InterPro"/>
</dbReference>
<gene>
    <name evidence="8" type="ORF">MON38_02685</name>
</gene>
<dbReference type="InterPro" id="IPR001915">
    <property type="entry name" value="Peptidase_M48"/>
</dbReference>
<dbReference type="RefSeq" id="WP_241934587.1">
    <property type="nucleotide sequence ID" value="NZ_JALBGC010000001.1"/>
</dbReference>
<accession>A0A9X2AGH2</accession>
<dbReference type="InterPro" id="IPR051156">
    <property type="entry name" value="Mito/Outer_Membr_Metalloprot"/>
</dbReference>
<reference evidence="8" key="1">
    <citation type="submission" date="2022-03" db="EMBL/GenBank/DDBJ databases">
        <title>Bacterial whole genome sequence for Hymenobacter sp. DH14.</title>
        <authorList>
            <person name="Le V."/>
        </authorList>
    </citation>
    <scope>NUCLEOTIDE SEQUENCE</scope>
    <source>
        <strain evidence="8">DH14</strain>
    </source>
</reference>
<dbReference type="Proteomes" id="UP001139193">
    <property type="component" value="Unassembled WGS sequence"/>
</dbReference>
<dbReference type="GO" id="GO:0016020">
    <property type="term" value="C:membrane"/>
    <property type="evidence" value="ECO:0007669"/>
    <property type="project" value="TreeGrafter"/>
</dbReference>
<evidence type="ECO:0000313" key="9">
    <source>
        <dbReference type="Proteomes" id="UP001139193"/>
    </source>
</evidence>
<evidence type="ECO:0000256" key="6">
    <source>
        <dbReference type="RuleBase" id="RU003983"/>
    </source>
</evidence>
<dbReference type="Gene3D" id="3.30.2010.10">
    <property type="entry name" value="Metalloproteases ('zincins'), catalytic domain"/>
    <property type="match status" value="1"/>
</dbReference>
<dbReference type="EMBL" id="JALBGC010000001">
    <property type="protein sequence ID" value="MCI1186310.1"/>
    <property type="molecule type" value="Genomic_DNA"/>
</dbReference>
<keyword evidence="1 6" id="KW-0645">Protease</keyword>
<comment type="caution">
    <text evidence="8">The sequence shown here is derived from an EMBL/GenBank/DDBJ whole genome shotgun (WGS) entry which is preliminary data.</text>
</comment>
<dbReference type="GO" id="GO:0051603">
    <property type="term" value="P:proteolysis involved in protein catabolic process"/>
    <property type="evidence" value="ECO:0007669"/>
    <property type="project" value="TreeGrafter"/>
</dbReference>
<protein>
    <submittedName>
        <fullName evidence="8">M48 family metallopeptidase</fullName>
    </submittedName>
</protein>
<feature type="domain" description="Peptidase M48" evidence="7">
    <location>
        <begin position="69"/>
        <end position="253"/>
    </location>
</feature>
<comment type="cofactor">
    <cofactor evidence="6">
        <name>Zn(2+)</name>
        <dbReference type="ChEBI" id="CHEBI:29105"/>
    </cofactor>
    <text evidence="6">Binds 1 zinc ion per subunit.</text>
</comment>
<evidence type="ECO:0000256" key="3">
    <source>
        <dbReference type="ARBA" id="ARBA00022801"/>
    </source>
</evidence>
<comment type="similarity">
    <text evidence="6">Belongs to the peptidase M48 family.</text>
</comment>
<evidence type="ECO:0000259" key="7">
    <source>
        <dbReference type="Pfam" id="PF01435"/>
    </source>
</evidence>
<dbReference type="AlphaFoldDB" id="A0A9X2AGH2"/>
<dbReference type="GO" id="GO:0046872">
    <property type="term" value="F:metal ion binding"/>
    <property type="evidence" value="ECO:0007669"/>
    <property type="project" value="UniProtKB-KW"/>
</dbReference>
<keyword evidence="2" id="KW-0479">Metal-binding</keyword>
<evidence type="ECO:0000256" key="5">
    <source>
        <dbReference type="ARBA" id="ARBA00023049"/>
    </source>
</evidence>
<keyword evidence="9" id="KW-1185">Reference proteome</keyword>
<dbReference type="CDD" id="cd07331">
    <property type="entry name" value="M48C_Oma1_like"/>
    <property type="match status" value="1"/>
</dbReference>
<evidence type="ECO:0000256" key="4">
    <source>
        <dbReference type="ARBA" id="ARBA00022833"/>
    </source>
</evidence>
<dbReference type="Pfam" id="PF01435">
    <property type="entry name" value="Peptidase_M48"/>
    <property type="match status" value="1"/>
</dbReference>
<dbReference type="PANTHER" id="PTHR22726">
    <property type="entry name" value="METALLOENDOPEPTIDASE OMA1"/>
    <property type="match status" value="1"/>
</dbReference>
<sequence>MFKKLTLVASLALLGACSTVPITGRRQLSLVSDSEINTLAATQYREVIAKGPLSNNSQQVAMVRTVGQRIQAAVERYFQQQNASDQLAGYQWEFNVIQDDAQQNAWCMPGGKVAVYTGILPITQDENGLAVVMSHEIAHAVAKHGSERMSQGLVQQLGGQALSAALSTNAPATQQIALQAFGVGSQLGLLKYGRNQESEADHLGLIFMAMAGYNPDGAITFWQRMDSRENQASPPEFLSTHPSNGTRIADIQRELPEARKYYTAR</sequence>
<evidence type="ECO:0000313" key="8">
    <source>
        <dbReference type="EMBL" id="MCI1186310.1"/>
    </source>
</evidence>
<keyword evidence="3 6" id="KW-0378">Hydrolase</keyword>
<keyword evidence="4 6" id="KW-0862">Zinc</keyword>
<dbReference type="PANTHER" id="PTHR22726:SF24">
    <property type="entry name" value="M48 FAMILY METALLOPEPTIDASE"/>
    <property type="match status" value="1"/>
</dbReference>
<evidence type="ECO:0000256" key="2">
    <source>
        <dbReference type="ARBA" id="ARBA00022723"/>
    </source>
</evidence>
<proteinExistence type="inferred from homology"/>
<dbReference type="PROSITE" id="PS51257">
    <property type="entry name" value="PROKAR_LIPOPROTEIN"/>
    <property type="match status" value="1"/>
</dbReference>